<keyword evidence="3" id="KW-1185">Reference proteome</keyword>
<dbReference type="InterPro" id="IPR016181">
    <property type="entry name" value="Acyl_CoA_acyltransferase"/>
</dbReference>
<reference evidence="2 3" key="1">
    <citation type="submission" date="2016-07" db="EMBL/GenBank/DDBJ databases">
        <title>Pervasive Adenine N6-methylation of Active Genes in Fungi.</title>
        <authorList>
            <consortium name="DOE Joint Genome Institute"/>
            <person name="Mondo S.J."/>
            <person name="Dannebaum R.O."/>
            <person name="Kuo R.C."/>
            <person name="Labutti K."/>
            <person name="Haridas S."/>
            <person name="Kuo A."/>
            <person name="Salamov A."/>
            <person name="Ahrendt S.R."/>
            <person name="Lipzen A."/>
            <person name="Sullivan W."/>
            <person name="Andreopoulos W.B."/>
            <person name="Clum A."/>
            <person name="Lindquist E."/>
            <person name="Daum C."/>
            <person name="Ramamoorthy G.K."/>
            <person name="Gryganskyi A."/>
            <person name="Culley D."/>
            <person name="Magnuson J.K."/>
            <person name="James T.Y."/>
            <person name="O'Malley M.A."/>
            <person name="Stajich J.E."/>
            <person name="Spatafora J.W."/>
            <person name="Visel A."/>
            <person name="Grigoriev I.V."/>
        </authorList>
    </citation>
    <scope>NUCLEOTIDE SEQUENCE [LARGE SCALE GENOMIC DNA]</scope>
    <source>
        <strain evidence="2 3">JEL800</strain>
    </source>
</reference>
<evidence type="ECO:0000313" key="2">
    <source>
        <dbReference type="EMBL" id="ORY30949.1"/>
    </source>
</evidence>
<protein>
    <submittedName>
        <fullName evidence="2">Uncharacterized protein</fullName>
    </submittedName>
</protein>
<comment type="caution">
    <text evidence="2">The sequence shown here is derived from an EMBL/GenBank/DDBJ whole genome shotgun (WGS) entry which is preliminary data.</text>
</comment>
<name>A0A1Y2B7Y9_9FUNG</name>
<evidence type="ECO:0000256" key="1">
    <source>
        <dbReference type="SAM" id="MobiDB-lite"/>
    </source>
</evidence>
<dbReference type="SUPFAM" id="SSF55729">
    <property type="entry name" value="Acyl-CoA N-acyltransferases (Nat)"/>
    <property type="match status" value="1"/>
</dbReference>
<sequence length="259" mass="28114">MSKHRILPPVSLQMSTATHFANDASLADKMIQTRIRSNLSGPSNAQNHRDSYLPSTNSLHTSAWTKDGTMVGYILARTYATKVKFGHKAYFPIDSHTTQQPSSATEAPAAAAAAAAAAADTLTINEIVVLKSSEGQGIASKMLDFIVSQSHLHAVKDVEFSVLSTNLASETMFTRFAERHGSAIGFGNVVGTSWGSYVDWKVSMTGKVVPRGEVGSKLRIDSSVVDTVGSMMGNMELYRDRRDLIARARSHQDRRIVVQ</sequence>
<dbReference type="AlphaFoldDB" id="A0A1Y2B7Y9"/>
<dbReference type="Proteomes" id="UP000193642">
    <property type="component" value="Unassembled WGS sequence"/>
</dbReference>
<gene>
    <name evidence="2" type="ORF">BCR33DRAFT_724168</name>
</gene>
<feature type="region of interest" description="Disordered" evidence="1">
    <location>
        <begin position="38"/>
        <end position="58"/>
    </location>
</feature>
<dbReference type="OrthoDB" id="2112827at2759"/>
<organism evidence="2 3">
    <name type="scientific">Rhizoclosmatium globosum</name>
    <dbReference type="NCBI Taxonomy" id="329046"/>
    <lineage>
        <taxon>Eukaryota</taxon>
        <taxon>Fungi</taxon>
        <taxon>Fungi incertae sedis</taxon>
        <taxon>Chytridiomycota</taxon>
        <taxon>Chytridiomycota incertae sedis</taxon>
        <taxon>Chytridiomycetes</taxon>
        <taxon>Chytridiales</taxon>
        <taxon>Chytriomycetaceae</taxon>
        <taxon>Rhizoclosmatium</taxon>
    </lineage>
</organism>
<proteinExistence type="predicted"/>
<dbReference type="Gene3D" id="3.40.630.30">
    <property type="match status" value="1"/>
</dbReference>
<evidence type="ECO:0000313" key="3">
    <source>
        <dbReference type="Proteomes" id="UP000193642"/>
    </source>
</evidence>
<dbReference type="EMBL" id="MCGO01000080">
    <property type="protein sequence ID" value="ORY30949.1"/>
    <property type="molecule type" value="Genomic_DNA"/>
</dbReference>
<accession>A0A1Y2B7Y9</accession>